<gene>
    <name evidence="1" type="ORF">TNCV_4724301</name>
</gene>
<sequence>MTVYHITVQNYSLNSMENYRKGFDYLNITRHWIRSKDKFVPNGNTFAVMEKPTWLNVSLMTSYDLLRQTHFELLHFTGQKEIPLNTSALQRIHTICNKEELNVKV</sequence>
<name>A0A8X6W6P2_TRICX</name>
<dbReference type="AlphaFoldDB" id="A0A8X6W6P2"/>
<accession>A0A8X6W6P2</accession>
<evidence type="ECO:0000313" key="1">
    <source>
        <dbReference type="EMBL" id="GFY29302.1"/>
    </source>
</evidence>
<dbReference type="Proteomes" id="UP000887159">
    <property type="component" value="Unassembled WGS sequence"/>
</dbReference>
<comment type="caution">
    <text evidence="1">The sequence shown here is derived from an EMBL/GenBank/DDBJ whole genome shotgun (WGS) entry which is preliminary data.</text>
</comment>
<reference evidence="1" key="1">
    <citation type="submission" date="2020-08" db="EMBL/GenBank/DDBJ databases">
        <title>Multicomponent nature underlies the extraordinary mechanical properties of spider dragline silk.</title>
        <authorList>
            <person name="Kono N."/>
            <person name="Nakamura H."/>
            <person name="Mori M."/>
            <person name="Yoshida Y."/>
            <person name="Ohtoshi R."/>
            <person name="Malay A.D."/>
            <person name="Moran D.A.P."/>
            <person name="Tomita M."/>
            <person name="Numata K."/>
            <person name="Arakawa K."/>
        </authorList>
    </citation>
    <scope>NUCLEOTIDE SEQUENCE</scope>
</reference>
<keyword evidence="2" id="KW-1185">Reference proteome</keyword>
<evidence type="ECO:0000313" key="2">
    <source>
        <dbReference type="Proteomes" id="UP000887159"/>
    </source>
</evidence>
<proteinExistence type="predicted"/>
<protein>
    <submittedName>
        <fullName evidence="1">Uncharacterized protein</fullName>
    </submittedName>
</protein>
<dbReference type="EMBL" id="BMAU01021387">
    <property type="protein sequence ID" value="GFY29302.1"/>
    <property type="molecule type" value="Genomic_DNA"/>
</dbReference>
<organism evidence="1 2">
    <name type="scientific">Trichonephila clavipes</name>
    <name type="common">Golden silk orbweaver</name>
    <name type="synonym">Nephila clavipes</name>
    <dbReference type="NCBI Taxonomy" id="2585209"/>
    <lineage>
        <taxon>Eukaryota</taxon>
        <taxon>Metazoa</taxon>
        <taxon>Ecdysozoa</taxon>
        <taxon>Arthropoda</taxon>
        <taxon>Chelicerata</taxon>
        <taxon>Arachnida</taxon>
        <taxon>Araneae</taxon>
        <taxon>Araneomorphae</taxon>
        <taxon>Entelegynae</taxon>
        <taxon>Araneoidea</taxon>
        <taxon>Nephilidae</taxon>
        <taxon>Trichonephila</taxon>
    </lineage>
</organism>